<dbReference type="RefSeq" id="WP_127781232.1">
    <property type="nucleotide sequence ID" value="NZ_SADD01000017.1"/>
</dbReference>
<feature type="compositionally biased region" description="Basic and acidic residues" evidence="1">
    <location>
        <begin position="1"/>
        <end position="11"/>
    </location>
</feature>
<comment type="caution">
    <text evidence="3">The sequence shown here is derived from an EMBL/GenBank/DDBJ whole genome shotgun (WGS) entry which is preliminary data.</text>
</comment>
<keyword evidence="2" id="KW-0472">Membrane</keyword>
<evidence type="ECO:0008006" key="5">
    <source>
        <dbReference type="Google" id="ProtNLM"/>
    </source>
</evidence>
<protein>
    <recommendedName>
        <fullName evidence="5">DUF4870 domain-containing protein</fullName>
    </recommendedName>
</protein>
<gene>
    <name evidence="3" type="ORF">EA187_18520</name>
</gene>
<feature type="region of interest" description="Disordered" evidence="1">
    <location>
        <begin position="1"/>
        <end position="25"/>
    </location>
</feature>
<evidence type="ECO:0000313" key="4">
    <source>
        <dbReference type="Proteomes" id="UP000282926"/>
    </source>
</evidence>
<reference evidence="3 4" key="1">
    <citation type="submission" date="2019-01" db="EMBL/GenBank/DDBJ databases">
        <title>Lujinxingia litoralis gen. nov., sp. nov. and Lujinxingia sediminis gen. nov., sp. nov., new members in the order Bradymonadales, isolated from coastal sediment.</title>
        <authorList>
            <person name="Li C.-M."/>
        </authorList>
    </citation>
    <scope>NUCLEOTIDE SEQUENCE [LARGE SCALE GENOMIC DNA]</scope>
    <source>
        <strain evidence="3 4">SEH01</strain>
    </source>
</reference>
<evidence type="ECO:0000256" key="1">
    <source>
        <dbReference type="SAM" id="MobiDB-lite"/>
    </source>
</evidence>
<dbReference type="Proteomes" id="UP000282926">
    <property type="component" value="Unassembled WGS sequence"/>
</dbReference>
<organism evidence="3 4">
    <name type="scientific">Lujinxingia sediminis</name>
    <dbReference type="NCBI Taxonomy" id="2480984"/>
    <lineage>
        <taxon>Bacteria</taxon>
        <taxon>Deltaproteobacteria</taxon>
        <taxon>Bradymonadales</taxon>
        <taxon>Lujinxingiaceae</taxon>
        <taxon>Lujinxingia</taxon>
    </lineage>
</organism>
<evidence type="ECO:0000313" key="3">
    <source>
        <dbReference type="EMBL" id="RVU41468.1"/>
    </source>
</evidence>
<evidence type="ECO:0000256" key="2">
    <source>
        <dbReference type="SAM" id="Phobius"/>
    </source>
</evidence>
<keyword evidence="2" id="KW-1133">Transmembrane helix</keyword>
<sequence>MSDDAVKDRGSRGKTPTSQTLDPADEAMRRLLVELQERPLRHTELRPLPSATLDARSPHRTDEERRRPRRFLYFDREKGAGLAVLSYCSVLFGVPFFLVPLVLRDNPFSLHHAKAAGAIYLLCYAFVLMATLNCALFLPLALLAYIPALIGIYRASAGVEAGQAALGPPGERLFRCIEVKK</sequence>
<feature type="transmembrane region" description="Helical" evidence="2">
    <location>
        <begin position="118"/>
        <end position="146"/>
    </location>
</feature>
<keyword evidence="2" id="KW-0812">Transmembrane</keyword>
<proteinExistence type="predicted"/>
<name>A0ABY0CPI4_9DELT</name>
<accession>A0ABY0CPI4</accession>
<dbReference type="EMBL" id="SADD01000017">
    <property type="protein sequence ID" value="RVU41468.1"/>
    <property type="molecule type" value="Genomic_DNA"/>
</dbReference>
<keyword evidence="4" id="KW-1185">Reference proteome</keyword>
<feature type="transmembrane region" description="Helical" evidence="2">
    <location>
        <begin position="79"/>
        <end position="98"/>
    </location>
</feature>